<dbReference type="EMBL" id="JAGIZQ010000001">
    <property type="protein sequence ID" value="KAH6649592.1"/>
    <property type="molecule type" value="Genomic_DNA"/>
</dbReference>
<name>A0ACB7PMS7_9PEZI</name>
<reference evidence="1 2" key="1">
    <citation type="journal article" date="2021" name="Nat. Commun.">
        <title>Genetic determinants of endophytism in the Arabidopsis root mycobiome.</title>
        <authorList>
            <person name="Mesny F."/>
            <person name="Miyauchi S."/>
            <person name="Thiergart T."/>
            <person name="Pickel B."/>
            <person name="Atanasova L."/>
            <person name="Karlsson M."/>
            <person name="Huettel B."/>
            <person name="Barry K.W."/>
            <person name="Haridas S."/>
            <person name="Chen C."/>
            <person name="Bauer D."/>
            <person name="Andreopoulos W."/>
            <person name="Pangilinan J."/>
            <person name="LaButti K."/>
            <person name="Riley R."/>
            <person name="Lipzen A."/>
            <person name="Clum A."/>
            <person name="Drula E."/>
            <person name="Henrissat B."/>
            <person name="Kohler A."/>
            <person name="Grigoriev I.V."/>
            <person name="Martin F.M."/>
            <person name="Hacquard S."/>
        </authorList>
    </citation>
    <scope>NUCLEOTIDE SEQUENCE [LARGE SCALE GENOMIC DNA]</scope>
    <source>
        <strain evidence="1 2">MPI-SDFR-AT-0079</strain>
    </source>
</reference>
<evidence type="ECO:0000313" key="2">
    <source>
        <dbReference type="Proteomes" id="UP000724584"/>
    </source>
</evidence>
<evidence type="ECO:0000313" key="1">
    <source>
        <dbReference type="EMBL" id="KAH6649592.1"/>
    </source>
</evidence>
<keyword evidence="2" id="KW-1185">Reference proteome</keyword>
<organism evidence="1 2">
    <name type="scientific">Chaetomium tenue</name>
    <dbReference type="NCBI Taxonomy" id="1854479"/>
    <lineage>
        <taxon>Eukaryota</taxon>
        <taxon>Fungi</taxon>
        <taxon>Dikarya</taxon>
        <taxon>Ascomycota</taxon>
        <taxon>Pezizomycotina</taxon>
        <taxon>Sordariomycetes</taxon>
        <taxon>Sordariomycetidae</taxon>
        <taxon>Sordariales</taxon>
        <taxon>Chaetomiaceae</taxon>
        <taxon>Chaetomium</taxon>
    </lineage>
</organism>
<accession>A0ACB7PMS7</accession>
<gene>
    <name evidence="1" type="ORF">F5144DRAFT_9732</name>
</gene>
<protein>
    <submittedName>
        <fullName evidence="1">Uncharacterized protein</fullName>
    </submittedName>
</protein>
<dbReference type="Proteomes" id="UP000724584">
    <property type="component" value="Unassembled WGS sequence"/>
</dbReference>
<proteinExistence type="predicted"/>
<comment type="caution">
    <text evidence="1">The sequence shown here is derived from an EMBL/GenBank/DDBJ whole genome shotgun (WGS) entry which is preliminary data.</text>
</comment>
<sequence>MDPAPALPPERVDEPPRPEPEREEHAPGPVLPPNPVDEIPRPEPEPGENAPRPTLSPNPGDETPRPEPEPEEYAPGPALSPKQAATRPEPEPEEHAPRPILPPNPGDEIPRLEPESEEHFPVPALPLERIQEAICKQLQEKPHENPKDRLSVIASVRKALGVIKAASDELAGVVGLFIGTNLAVGGERQETVYFVRAAYLYAHFLFFRFFKIHSKTHEEIVEDNPTSQRVRDELLRLSTQVEATKQAIDDLTAILETLAEEIKNKGWTLDPTSLASPVSTLVPTASPFQLFLEAFLTTEDVLRRLRKFEGDDAALIAETRRLLLGLFPWRNPGLADGRPKTVSFARRHNDNDDKIIAVGCCLPDFDGFPEGTTFVNTMRTARMERYRPYGKSASELLKKIEKDHLNRLGGKGREKDKTDEARALVWAARSGAAEDMRRHESFHGKPDKVCVTFCASTWRRKPACVSCYGTLGFQDPLDPTATGVRDSSSTYD</sequence>